<name>R7UC95_CAPTE</name>
<evidence type="ECO:0000256" key="1">
    <source>
        <dbReference type="SAM" id="SignalP"/>
    </source>
</evidence>
<dbReference type="HOGENOM" id="CLU_2199442_0_0_1"/>
<evidence type="ECO:0000313" key="4">
    <source>
        <dbReference type="Proteomes" id="UP000014760"/>
    </source>
</evidence>
<reference evidence="4" key="1">
    <citation type="submission" date="2012-12" db="EMBL/GenBank/DDBJ databases">
        <authorList>
            <person name="Hellsten U."/>
            <person name="Grimwood J."/>
            <person name="Chapman J.A."/>
            <person name="Shapiro H."/>
            <person name="Aerts A."/>
            <person name="Otillar R.P."/>
            <person name="Terry A.Y."/>
            <person name="Boore J.L."/>
            <person name="Simakov O."/>
            <person name="Marletaz F."/>
            <person name="Cho S.-J."/>
            <person name="Edsinger-Gonzales E."/>
            <person name="Havlak P."/>
            <person name="Kuo D.-H."/>
            <person name="Larsson T."/>
            <person name="Lv J."/>
            <person name="Arendt D."/>
            <person name="Savage R."/>
            <person name="Osoegawa K."/>
            <person name="de Jong P."/>
            <person name="Lindberg D.R."/>
            <person name="Seaver E.C."/>
            <person name="Weisblat D.A."/>
            <person name="Putnam N.H."/>
            <person name="Grigoriev I.V."/>
            <person name="Rokhsar D.S."/>
        </authorList>
    </citation>
    <scope>NUCLEOTIDE SEQUENCE</scope>
    <source>
        <strain evidence="4">I ESC-2004</strain>
    </source>
</reference>
<evidence type="ECO:0000313" key="2">
    <source>
        <dbReference type="EMBL" id="ELU03980.1"/>
    </source>
</evidence>
<reference evidence="2 4" key="2">
    <citation type="journal article" date="2013" name="Nature">
        <title>Insights into bilaterian evolution from three spiralian genomes.</title>
        <authorList>
            <person name="Simakov O."/>
            <person name="Marletaz F."/>
            <person name="Cho S.J."/>
            <person name="Edsinger-Gonzales E."/>
            <person name="Havlak P."/>
            <person name="Hellsten U."/>
            <person name="Kuo D.H."/>
            <person name="Larsson T."/>
            <person name="Lv J."/>
            <person name="Arendt D."/>
            <person name="Savage R."/>
            <person name="Osoegawa K."/>
            <person name="de Jong P."/>
            <person name="Grimwood J."/>
            <person name="Chapman J.A."/>
            <person name="Shapiro H."/>
            <person name="Aerts A."/>
            <person name="Otillar R.P."/>
            <person name="Terry A.Y."/>
            <person name="Boore J.L."/>
            <person name="Grigoriev I.V."/>
            <person name="Lindberg D.R."/>
            <person name="Seaver E.C."/>
            <person name="Weisblat D.A."/>
            <person name="Putnam N.H."/>
            <person name="Rokhsar D.S."/>
        </authorList>
    </citation>
    <scope>NUCLEOTIDE SEQUENCE</scope>
    <source>
        <strain evidence="2 4">I ESC-2004</strain>
    </source>
</reference>
<feature type="signal peptide" evidence="1">
    <location>
        <begin position="1"/>
        <end position="17"/>
    </location>
</feature>
<dbReference type="EMBL" id="AMQN01008283">
    <property type="status" value="NOT_ANNOTATED_CDS"/>
    <property type="molecule type" value="Genomic_DNA"/>
</dbReference>
<evidence type="ECO:0000313" key="3">
    <source>
        <dbReference type="EnsemblMetazoa" id="CapteP186834"/>
    </source>
</evidence>
<dbReference type="AlphaFoldDB" id="R7UC95"/>
<keyword evidence="1" id="KW-0732">Signal</keyword>
<accession>R7UC95</accession>
<feature type="chain" id="PRO_5008787866" evidence="1">
    <location>
        <begin position="18"/>
        <end position="120"/>
    </location>
</feature>
<protein>
    <submittedName>
        <fullName evidence="2 3">Uncharacterized protein</fullName>
    </submittedName>
</protein>
<keyword evidence="4" id="KW-1185">Reference proteome</keyword>
<organism evidence="2">
    <name type="scientific">Capitella teleta</name>
    <name type="common">Polychaete worm</name>
    <dbReference type="NCBI Taxonomy" id="283909"/>
    <lineage>
        <taxon>Eukaryota</taxon>
        <taxon>Metazoa</taxon>
        <taxon>Spiralia</taxon>
        <taxon>Lophotrochozoa</taxon>
        <taxon>Annelida</taxon>
        <taxon>Polychaeta</taxon>
        <taxon>Sedentaria</taxon>
        <taxon>Scolecida</taxon>
        <taxon>Capitellidae</taxon>
        <taxon>Capitella</taxon>
    </lineage>
</organism>
<sequence length="120" mass="13227">MKCIIFVTALLVASVSAKSLEERVLSLERKANNVECMNECLDANYACLDTCSSAPSRKRSSTECFHGVIGCVTNMMICVGSCPKDDEVTVPVKKEVKDDGDELKRSLESLIAQLKKRKHD</sequence>
<dbReference type="Proteomes" id="UP000014760">
    <property type="component" value="Unassembled WGS sequence"/>
</dbReference>
<proteinExistence type="predicted"/>
<dbReference type="EMBL" id="KB302699">
    <property type="protein sequence ID" value="ELU03980.1"/>
    <property type="molecule type" value="Genomic_DNA"/>
</dbReference>
<reference evidence="3" key="3">
    <citation type="submission" date="2015-06" db="UniProtKB">
        <authorList>
            <consortium name="EnsemblMetazoa"/>
        </authorList>
    </citation>
    <scope>IDENTIFICATION</scope>
</reference>
<gene>
    <name evidence="2" type="ORF">CAPTEDRAFT_186834</name>
</gene>
<dbReference type="EnsemblMetazoa" id="CapteT186834">
    <property type="protein sequence ID" value="CapteP186834"/>
    <property type="gene ID" value="CapteG186834"/>
</dbReference>